<accession>A0A1C5H686</accession>
<dbReference type="Proteomes" id="UP000199408">
    <property type="component" value="Unassembled WGS sequence"/>
</dbReference>
<evidence type="ECO:0000313" key="1">
    <source>
        <dbReference type="EMBL" id="SCG40941.1"/>
    </source>
</evidence>
<name>A0A1C5H686_9ACTN</name>
<sequence length="59" mass="6234">MLAAGALVAPPFEEPELLVDDVLDDDVEESDDVLLSVFAGLAGVLPLLVSAPEERESVR</sequence>
<gene>
    <name evidence="1" type="ORF">GA0070560_10381</name>
</gene>
<organism evidence="1 2">
    <name type="scientific">Micromonospora halophytica</name>
    <dbReference type="NCBI Taxonomy" id="47864"/>
    <lineage>
        <taxon>Bacteria</taxon>
        <taxon>Bacillati</taxon>
        <taxon>Actinomycetota</taxon>
        <taxon>Actinomycetes</taxon>
        <taxon>Micromonosporales</taxon>
        <taxon>Micromonosporaceae</taxon>
        <taxon>Micromonospora</taxon>
    </lineage>
</organism>
<proteinExistence type="predicted"/>
<dbReference type="EMBL" id="FMDN01000003">
    <property type="protein sequence ID" value="SCG40941.1"/>
    <property type="molecule type" value="Genomic_DNA"/>
</dbReference>
<keyword evidence="2" id="KW-1185">Reference proteome</keyword>
<protein>
    <submittedName>
        <fullName evidence="1">Uncharacterized protein</fullName>
    </submittedName>
</protein>
<evidence type="ECO:0000313" key="2">
    <source>
        <dbReference type="Proteomes" id="UP000199408"/>
    </source>
</evidence>
<dbReference type="AlphaFoldDB" id="A0A1C5H686"/>
<reference evidence="2" key="1">
    <citation type="submission" date="2016-06" db="EMBL/GenBank/DDBJ databases">
        <authorList>
            <person name="Varghese N."/>
        </authorList>
    </citation>
    <scope>NUCLEOTIDE SEQUENCE [LARGE SCALE GENOMIC DNA]</scope>
    <source>
        <strain evidence="2">DSM 43171</strain>
    </source>
</reference>